<gene>
    <name evidence="6" type="ORF">SE17_32840</name>
</gene>
<feature type="non-terminal residue" evidence="6">
    <location>
        <position position="446"/>
    </location>
</feature>
<dbReference type="AlphaFoldDB" id="A0A0P9DHK4"/>
<keyword evidence="3" id="KW-0326">Glycosidase</keyword>
<dbReference type="GO" id="GO:0043169">
    <property type="term" value="F:cation binding"/>
    <property type="evidence" value="ECO:0007669"/>
    <property type="project" value="InterPro"/>
</dbReference>
<dbReference type="GO" id="GO:0009313">
    <property type="term" value="P:oligosaccharide catabolic process"/>
    <property type="evidence" value="ECO:0007669"/>
    <property type="project" value="TreeGrafter"/>
</dbReference>
<comment type="catalytic activity">
    <reaction evidence="3">
        <text>Endohydrolysis of (1-&gt;4)-alpha-D-glucosidic linkages in polysaccharides containing three or more (1-&gt;4)-alpha-linked D-glucose units.</text>
        <dbReference type="EC" id="3.2.1.1"/>
    </reaction>
</comment>
<proteinExistence type="inferred from homology"/>
<organism evidence="6 7">
    <name type="scientific">Kouleothrix aurantiaca</name>
    <dbReference type="NCBI Taxonomy" id="186479"/>
    <lineage>
        <taxon>Bacteria</taxon>
        <taxon>Bacillati</taxon>
        <taxon>Chloroflexota</taxon>
        <taxon>Chloroflexia</taxon>
        <taxon>Chloroflexales</taxon>
        <taxon>Roseiflexineae</taxon>
        <taxon>Roseiflexaceae</taxon>
        <taxon>Kouleothrix</taxon>
    </lineage>
</organism>
<dbReference type="InterPro" id="IPR006046">
    <property type="entry name" value="Alpha_amylase"/>
</dbReference>
<dbReference type="PANTHER" id="PTHR10357">
    <property type="entry name" value="ALPHA-AMYLASE FAMILY MEMBER"/>
    <property type="match status" value="1"/>
</dbReference>
<protein>
    <recommendedName>
        <fullName evidence="3">Alpha-amylase</fullName>
        <ecNumber evidence="3">3.2.1.1</ecNumber>
    </recommendedName>
</protein>
<dbReference type="Proteomes" id="UP000050509">
    <property type="component" value="Unassembled WGS sequence"/>
</dbReference>
<name>A0A0P9DHK4_9CHLR</name>
<dbReference type="EC" id="3.2.1.1" evidence="3"/>
<keyword evidence="3" id="KW-0378">Hydrolase</keyword>
<feature type="domain" description="Glycosyl hydrolase family 13 catalytic" evidence="5">
    <location>
        <begin position="64"/>
        <end position="436"/>
    </location>
</feature>
<feature type="non-terminal residue" evidence="6">
    <location>
        <position position="1"/>
    </location>
</feature>
<comment type="caution">
    <text evidence="6">The sequence shown here is derived from an EMBL/GenBank/DDBJ whole genome shotgun (WGS) entry which is preliminary data.</text>
</comment>
<dbReference type="InterPro" id="IPR045857">
    <property type="entry name" value="O16G_dom_2"/>
</dbReference>
<evidence type="ECO:0000256" key="2">
    <source>
        <dbReference type="RuleBase" id="RU003615"/>
    </source>
</evidence>
<comment type="similarity">
    <text evidence="1 2">Belongs to the glycosyl hydrolase 13 family.</text>
</comment>
<dbReference type="Gene3D" id="3.20.20.80">
    <property type="entry name" value="Glycosidases"/>
    <property type="match status" value="1"/>
</dbReference>
<sequence length="446" mass="48798">QPSAAPTAEPSAAPAPTVAAASATPAGPTPTLDLPTQAPTITAIPAVAPFPLEAGWWDDAVCYEIFVRSFYDSNGDGIGDLNGLIQKLDYINDGKPATQSDLGATCLWLMPIMPSNTYHGYAVTDFYDVNPQFGTKDDFKRLIDEAHKRGVRVLIDMVLNHTSSEHPWFKEALTGPGAPHRDWYLWSHDEPPTQGWHKSPVRDEYYYSAFDGGLPDLNYRNPEVTAEAQKISAFWLNDMGADGFRMDAAKHLIENGAVIADTLETNAWLREYRTFLEKTAPGAFTIGENFGASSIGLASYYPDQLDMYFEFNIGQKLIQAVNLGDASQYSGAVHVATEDLPFQRWAPFLTNHDQNRAMSVLGDKPDRARLAAIAYLTLPGLPFVYYGEEIGMLGTKPDEQLRTPMQWSAEPGAGFSSAAPWEAPQPNFAATNVAAQDADPASLLNL</sequence>
<dbReference type="InterPro" id="IPR017853">
    <property type="entry name" value="GH"/>
</dbReference>
<dbReference type="PRINTS" id="PR00110">
    <property type="entry name" value="ALPHAAMYLASE"/>
</dbReference>
<evidence type="ECO:0000313" key="7">
    <source>
        <dbReference type="Proteomes" id="UP000050509"/>
    </source>
</evidence>
<dbReference type="InterPro" id="IPR006047">
    <property type="entry name" value="GH13_cat_dom"/>
</dbReference>
<evidence type="ECO:0000256" key="1">
    <source>
        <dbReference type="ARBA" id="ARBA00008061"/>
    </source>
</evidence>
<keyword evidence="7" id="KW-1185">Reference proteome</keyword>
<evidence type="ECO:0000256" key="3">
    <source>
        <dbReference type="RuleBase" id="RU361134"/>
    </source>
</evidence>
<dbReference type="SUPFAM" id="SSF51445">
    <property type="entry name" value="(Trans)glycosidases"/>
    <property type="match status" value="1"/>
</dbReference>
<dbReference type="GO" id="GO:0004556">
    <property type="term" value="F:alpha-amylase activity"/>
    <property type="evidence" value="ECO:0007669"/>
    <property type="project" value="UniProtKB-UniRule"/>
</dbReference>
<reference evidence="6 7" key="1">
    <citation type="submission" date="2015-09" db="EMBL/GenBank/DDBJ databases">
        <title>Draft genome sequence of Kouleothrix aurantiaca JCM 19913.</title>
        <authorList>
            <person name="Hemp J."/>
        </authorList>
    </citation>
    <scope>NUCLEOTIDE SEQUENCE [LARGE SCALE GENOMIC DNA]</scope>
    <source>
        <strain evidence="6 7">COM-B</strain>
    </source>
</reference>
<feature type="region of interest" description="Disordered" evidence="4">
    <location>
        <begin position="1"/>
        <end position="36"/>
    </location>
</feature>
<evidence type="ECO:0000313" key="6">
    <source>
        <dbReference type="EMBL" id="KPV49401.1"/>
    </source>
</evidence>
<dbReference type="SMART" id="SM00642">
    <property type="entry name" value="Aamy"/>
    <property type="match status" value="1"/>
</dbReference>
<evidence type="ECO:0000259" key="5">
    <source>
        <dbReference type="SMART" id="SM00642"/>
    </source>
</evidence>
<dbReference type="CDD" id="cd11316">
    <property type="entry name" value="AmyAc_bac2_AmyA"/>
    <property type="match status" value="1"/>
</dbReference>
<dbReference type="PANTHER" id="PTHR10357:SF179">
    <property type="entry name" value="NEUTRAL AND BASIC AMINO ACID TRANSPORT PROTEIN RBAT"/>
    <property type="match status" value="1"/>
</dbReference>
<dbReference type="Pfam" id="PF00128">
    <property type="entry name" value="Alpha-amylase"/>
    <property type="match status" value="1"/>
</dbReference>
<dbReference type="Gene3D" id="3.90.400.10">
    <property type="entry name" value="Oligo-1,6-glucosidase, Domain 2"/>
    <property type="match status" value="1"/>
</dbReference>
<dbReference type="EMBL" id="LJCR01001993">
    <property type="protein sequence ID" value="KPV49401.1"/>
    <property type="molecule type" value="Genomic_DNA"/>
</dbReference>
<accession>A0A0P9DHK4</accession>
<evidence type="ECO:0000256" key="4">
    <source>
        <dbReference type="SAM" id="MobiDB-lite"/>
    </source>
</evidence>
<keyword evidence="3" id="KW-0119">Carbohydrate metabolism</keyword>